<proteinExistence type="predicted"/>
<sequence>MKAVSEEESEKSIAEEFCLFKPSRLCSCPFHHLRPPRSAFIGWERLFSGQVGVVQIRLLFIGLWKTWENMNILLWCTAYPQFRRRHWDMPQ</sequence>
<accession>A0A8S9QV37</accession>
<dbReference type="AlphaFoldDB" id="A0A8S9QV37"/>
<comment type="caution">
    <text evidence="1">The sequence shown here is derived from an EMBL/GenBank/DDBJ whole genome shotgun (WGS) entry which is preliminary data.</text>
</comment>
<organism evidence="1 2">
    <name type="scientific">Brassica cretica</name>
    <name type="common">Mustard</name>
    <dbReference type="NCBI Taxonomy" id="69181"/>
    <lineage>
        <taxon>Eukaryota</taxon>
        <taxon>Viridiplantae</taxon>
        <taxon>Streptophyta</taxon>
        <taxon>Embryophyta</taxon>
        <taxon>Tracheophyta</taxon>
        <taxon>Spermatophyta</taxon>
        <taxon>Magnoliopsida</taxon>
        <taxon>eudicotyledons</taxon>
        <taxon>Gunneridae</taxon>
        <taxon>Pentapetalae</taxon>
        <taxon>rosids</taxon>
        <taxon>malvids</taxon>
        <taxon>Brassicales</taxon>
        <taxon>Brassicaceae</taxon>
        <taxon>Brassiceae</taxon>
        <taxon>Brassica</taxon>
    </lineage>
</organism>
<evidence type="ECO:0000313" key="2">
    <source>
        <dbReference type="Proteomes" id="UP000712600"/>
    </source>
</evidence>
<protein>
    <submittedName>
        <fullName evidence="1">Uncharacterized protein</fullName>
    </submittedName>
</protein>
<dbReference type="EMBL" id="QGKX02001290">
    <property type="protein sequence ID" value="KAF3542124.1"/>
    <property type="molecule type" value="Genomic_DNA"/>
</dbReference>
<evidence type="ECO:0000313" key="1">
    <source>
        <dbReference type="EMBL" id="KAF3542124.1"/>
    </source>
</evidence>
<gene>
    <name evidence="1" type="ORF">F2Q69_00023754</name>
</gene>
<reference evidence="1" key="1">
    <citation type="submission" date="2019-12" db="EMBL/GenBank/DDBJ databases">
        <title>Genome sequencing and annotation of Brassica cretica.</title>
        <authorList>
            <person name="Studholme D.J."/>
            <person name="Sarris P."/>
        </authorList>
    </citation>
    <scope>NUCLEOTIDE SEQUENCE</scope>
    <source>
        <strain evidence="1">PFS-109/04</strain>
        <tissue evidence="1">Leaf</tissue>
    </source>
</reference>
<dbReference type="Proteomes" id="UP000712600">
    <property type="component" value="Unassembled WGS sequence"/>
</dbReference>
<name>A0A8S9QV37_BRACR</name>